<dbReference type="EMBL" id="JAAIVJ010000057">
    <property type="protein sequence ID" value="NEY92303.1"/>
    <property type="molecule type" value="Genomic_DNA"/>
</dbReference>
<evidence type="ECO:0000259" key="1">
    <source>
        <dbReference type="Pfam" id="PF03050"/>
    </source>
</evidence>
<evidence type="ECO:0000313" key="2">
    <source>
        <dbReference type="EMBL" id="NEY92303.1"/>
    </source>
</evidence>
<accession>A0A6M0QZD5</accession>
<feature type="domain" description="Transposase IS66 central" evidence="1">
    <location>
        <begin position="12"/>
        <end position="43"/>
    </location>
</feature>
<dbReference type="Proteomes" id="UP000477782">
    <property type="component" value="Unassembled WGS sequence"/>
</dbReference>
<protein>
    <recommendedName>
        <fullName evidence="1">Transposase IS66 central domain-containing protein</fullName>
    </recommendedName>
</protein>
<proteinExistence type="predicted"/>
<evidence type="ECO:0000313" key="3">
    <source>
        <dbReference type="Proteomes" id="UP000477782"/>
    </source>
</evidence>
<keyword evidence="3" id="KW-1185">Reference proteome</keyword>
<name>A0A6M0QZD5_9RHOB</name>
<gene>
    <name evidence="2" type="ORF">G4Z14_18725</name>
</gene>
<sequence length="47" mass="5081">MQAPLPSRPIERGRPGPGLLAHVLVSKYADHLPLCVFHAMVDSQSMG</sequence>
<comment type="caution">
    <text evidence="2">The sequence shown here is derived from an EMBL/GenBank/DDBJ whole genome shotgun (WGS) entry which is preliminary data.</text>
</comment>
<dbReference type="Pfam" id="PF03050">
    <property type="entry name" value="DDE_Tnp_IS66"/>
    <property type="match status" value="1"/>
</dbReference>
<reference evidence="2 3" key="1">
    <citation type="submission" date="2020-02" db="EMBL/GenBank/DDBJ databases">
        <authorList>
            <person name="Chen W.-M."/>
        </authorList>
    </citation>
    <scope>NUCLEOTIDE SEQUENCE [LARGE SCALE GENOMIC DNA]</scope>
    <source>
        <strain evidence="2 3">KMS-5</strain>
    </source>
</reference>
<dbReference type="AlphaFoldDB" id="A0A6M0QZD5"/>
<organism evidence="2 3">
    <name type="scientific">Tabrizicola oligotrophica</name>
    <dbReference type="NCBI Taxonomy" id="2710650"/>
    <lineage>
        <taxon>Bacteria</taxon>
        <taxon>Pseudomonadati</taxon>
        <taxon>Pseudomonadota</taxon>
        <taxon>Alphaproteobacteria</taxon>
        <taxon>Rhodobacterales</taxon>
        <taxon>Paracoccaceae</taxon>
        <taxon>Tabrizicola</taxon>
    </lineage>
</organism>
<dbReference type="InterPro" id="IPR004291">
    <property type="entry name" value="Transposase_IS66_central"/>
</dbReference>